<keyword evidence="2" id="KW-1185">Reference proteome</keyword>
<accession>A0ABD3ACY3</accession>
<gene>
    <name evidence="1" type="ORF">ACH5RR_008083</name>
</gene>
<proteinExistence type="predicted"/>
<evidence type="ECO:0008006" key="3">
    <source>
        <dbReference type="Google" id="ProtNLM"/>
    </source>
</evidence>
<dbReference type="EMBL" id="JBJUIK010000004">
    <property type="protein sequence ID" value="KAL3528761.1"/>
    <property type="molecule type" value="Genomic_DNA"/>
</dbReference>
<dbReference type="PANTHER" id="PTHR35461">
    <property type="entry name" value="BNAANNG14610D PROTEIN"/>
    <property type="match status" value="1"/>
</dbReference>
<dbReference type="Proteomes" id="UP001630127">
    <property type="component" value="Unassembled WGS sequence"/>
</dbReference>
<name>A0ABD3ACY3_9GENT</name>
<protein>
    <recommendedName>
        <fullName evidence="3">OVATE domain-containing protein</fullName>
    </recommendedName>
</protein>
<dbReference type="PANTHER" id="PTHR35461:SF1">
    <property type="entry name" value="LOW PROTEIN: ATP-DEPENDENT RNA HELICASE-LIKE PROTEIN"/>
    <property type="match status" value="1"/>
</dbReference>
<dbReference type="AlphaFoldDB" id="A0ABD3ACY3"/>
<evidence type="ECO:0000313" key="1">
    <source>
        <dbReference type="EMBL" id="KAL3528761.1"/>
    </source>
</evidence>
<organism evidence="1 2">
    <name type="scientific">Cinchona calisaya</name>
    <dbReference type="NCBI Taxonomy" id="153742"/>
    <lineage>
        <taxon>Eukaryota</taxon>
        <taxon>Viridiplantae</taxon>
        <taxon>Streptophyta</taxon>
        <taxon>Embryophyta</taxon>
        <taxon>Tracheophyta</taxon>
        <taxon>Spermatophyta</taxon>
        <taxon>Magnoliopsida</taxon>
        <taxon>eudicotyledons</taxon>
        <taxon>Gunneridae</taxon>
        <taxon>Pentapetalae</taxon>
        <taxon>asterids</taxon>
        <taxon>lamiids</taxon>
        <taxon>Gentianales</taxon>
        <taxon>Rubiaceae</taxon>
        <taxon>Cinchonoideae</taxon>
        <taxon>Cinchoneae</taxon>
        <taxon>Cinchona</taxon>
    </lineage>
</organism>
<sequence length="205" mass="23811">MKPEMLLRRTLYKTKSFSQKTTKNLKSFLFGGYQKLPNARFINPFFSARNNSLKIQELGDFYRGFSEQWSTLNIGTVSPRVLMAEHGECSENHMNNTAQIIVDNTQIKRTDEQKMEKREEGCDHSENGGSQSLAQKMKDLEMFEVDDVDHQLDIEEVLHYYSRLKCPAYIDIVDKFFMDMYSEFVLPQPSVSVNSSMRRLGPVKL</sequence>
<reference evidence="1 2" key="1">
    <citation type="submission" date="2024-11" db="EMBL/GenBank/DDBJ databases">
        <title>A near-complete genome assembly of Cinchona calisaya.</title>
        <authorList>
            <person name="Lian D.C."/>
            <person name="Zhao X.W."/>
            <person name="Wei L."/>
        </authorList>
    </citation>
    <scope>NUCLEOTIDE SEQUENCE [LARGE SCALE GENOMIC DNA]</scope>
    <source>
        <tissue evidence="1">Nenye</tissue>
    </source>
</reference>
<evidence type="ECO:0000313" key="2">
    <source>
        <dbReference type="Proteomes" id="UP001630127"/>
    </source>
</evidence>
<comment type="caution">
    <text evidence="1">The sequence shown here is derived from an EMBL/GenBank/DDBJ whole genome shotgun (WGS) entry which is preliminary data.</text>
</comment>